<dbReference type="Proteomes" id="UP001501237">
    <property type="component" value="Unassembled WGS sequence"/>
</dbReference>
<dbReference type="EMBL" id="BAAAUV010000006">
    <property type="protein sequence ID" value="GAA3210722.1"/>
    <property type="molecule type" value="Genomic_DNA"/>
</dbReference>
<evidence type="ECO:0000313" key="2">
    <source>
        <dbReference type="EMBL" id="GAA3210722.1"/>
    </source>
</evidence>
<accession>A0ABP6Q8N0</accession>
<organism evidence="2 3">
    <name type="scientific">Actinocorallia longicatena</name>
    <dbReference type="NCBI Taxonomy" id="111803"/>
    <lineage>
        <taxon>Bacteria</taxon>
        <taxon>Bacillati</taxon>
        <taxon>Actinomycetota</taxon>
        <taxon>Actinomycetes</taxon>
        <taxon>Streptosporangiales</taxon>
        <taxon>Thermomonosporaceae</taxon>
        <taxon>Actinocorallia</taxon>
    </lineage>
</organism>
<feature type="transmembrane region" description="Helical" evidence="1">
    <location>
        <begin position="119"/>
        <end position="139"/>
    </location>
</feature>
<evidence type="ECO:0000256" key="1">
    <source>
        <dbReference type="SAM" id="Phobius"/>
    </source>
</evidence>
<keyword evidence="1" id="KW-0472">Membrane</keyword>
<sequence length="250" mass="25742">MDVVTTGGRTARICAAVGVVLMAAGIFHLGVFLVDGGPWEGPVSWRKPATFGLSFGLTLLTVVWLASLLPLGSTARAWLLGLFAADSVVEVGGITLQAWRGVPSHVNMEGGANTTVSMVLAAGGGLLIVLLGWMAVAAFRGSPAAAPSMRLALRYGFASLMIGLLSGAAMIARGVPEARGGEQQRAYHDVGFLKAVHGVSLHGVLVLPALAWVLSRLDLPEERRTAWVRAGVAVYAVAIAGALVVSLAGV</sequence>
<evidence type="ECO:0000313" key="3">
    <source>
        <dbReference type="Proteomes" id="UP001501237"/>
    </source>
</evidence>
<feature type="transmembrane region" description="Helical" evidence="1">
    <location>
        <begin position="192"/>
        <end position="214"/>
    </location>
</feature>
<feature type="transmembrane region" description="Helical" evidence="1">
    <location>
        <begin position="78"/>
        <end position="99"/>
    </location>
</feature>
<feature type="transmembrane region" description="Helical" evidence="1">
    <location>
        <begin position="226"/>
        <end position="248"/>
    </location>
</feature>
<gene>
    <name evidence="2" type="ORF">GCM10010468_28870</name>
</gene>
<protein>
    <recommendedName>
        <fullName evidence="4">DUF5134 domain-containing protein</fullName>
    </recommendedName>
</protein>
<reference evidence="3" key="1">
    <citation type="journal article" date="2019" name="Int. J. Syst. Evol. Microbiol.">
        <title>The Global Catalogue of Microorganisms (GCM) 10K type strain sequencing project: providing services to taxonomists for standard genome sequencing and annotation.</title>
        <authorList>
            <consortium name="The Broad Institute Genomics Platform"/>
            <consortium name="The Broad Institute Genome Sequencing Center for Infectious Disease"/>
            <person name="Wu L."/>
            <person name="Ma J."/>
        </authorList>
    </citation>
    <scope>NUCLEOTIDE SEQUENCE [LARGE SCALE GENOMIC DNA]</scope>
    <source>
        <strain evidence="3">JCM 9377</strain>
    </source>
</reference>
<evidence type="ECO:0008006" key="4">
    <source>
        <dbReference type="Google" id="ProtNLM"/>
    </source>
</evidence>
<keyword evidence="3" id="KW-1185">Reference proteome</keyword>
<dbReference type="RefSeq" id="WP_344827803.1">
    <property type="nucleotide sequence ID" value="NZ_BAAAUV010000006.1"/>
</dbReference>
<keyword evidence="1" id="KW-0812">Transmembrane</keyword>
<comment type="caution">
    <text evidence="2">The sequence shown here is derived from an EMBL/GenBank/DDBJ whole genome shotgun (WGS) entry which is preliminary data.</text>
</comment>
<feature type="transmembrane region" description="Helical" evidence="1">
    <location>
        <begin position="151"/>
        <end position="172"/>
    </location>
</feature>
<keyword evidence="1" id="KW-1133">Transmembrane helix</keyword>
<proteinExistence type="predicted"/>
<feature type="transmembrane region" description="Helical" evidence="1">
    <location>
        <begin position="51"/>
        <end position="71"/>
    </location>
</feature>
<feature type="transmembrane region" description="Helical" evidence="1">
    <location>
        <begin position="12"/>
        <end position="31"/>
    </location>
</feature>
<name>A0ABP6Q8N0_9ACTN</name>